<evidence type="ECO:0000259" key="5">
    <source>
        <dbReference type="Pfam" id="PF03819"/>
    </source>
</evidence>
<keyword evidence="7" id="KW-1185">Reference proteome</keyword>
<dbReference type="Gene3D" id="1.10.287.1080">
    <property type="entry name" value="MazG-like"/>
    <property type="match status" value="2"/>
</dbReference>
<protein>
    <recommendedName>
        <fullName evidence="4">Nucleoside triphosphate pyrophosphohydrolase</fullName>
        <ecNumber evidence="3">3.6.1.8</ecNumber>
    </recommendedName>
</protein>
<dbReference type="EC" id="3.6.1.8" evidence="3"/>
<sequence length="277" mass="31545">MNDKRRQTQSFARLVELMADLRDPEHGCAWDRKQTLESLKRHTLEEVYEVIDAIDEGDAAKIRDELGDLLFQVVFYARIAQEQKLFDIADVADGIVGKLLHRHPHIFPDGTLESFGQPSDLTAEQVEKNWELIKNAERQSRADQAFVSVMDDVPRAMPALERAGKLQKRAASLSFDWQDVDGVLAKLTEEIDELRSAISSGNARQQSHELGDVLFTCVNLARHLKLDPEGAVRDANARFENRFRFLEDRAAHQGVSVSDVPIDRLEIWWCDAKAQER</sequence>
<dbReference type="FunFam" id="1.10.287.1080:FF:000001">
    <property type="entry name" value="Nucleoside triphosphate pyrophosphohydrolase"/>
    <property type="match status" value="1"/>
</dbReference>
<dbReference type="GO" id="GO:0046052">
    <property type="term" value="P:UTP catabolic process"/>
    <property type="evidence" value="ECO:0007669"/>
    <property type="project" value="TreeGrafter"/>
</dbReference>
<evidence type="ECO:0000313" key="7">
    <source>
        <dbReference type="Proteomes" id="UP000065641"/>
    </source>
</evidence>
<dbReference type="AlphaFoldDB" id="A0A0S2KE39"/>
<dbReference type="PANTHER" id="PTHR30522:SF0">
    <property type="entry name" value="NUCLEOSIDE TRIPHOSPHATE PYROPHOSPHOHYDROLASE"/>
    <property type="match status" value="1"/>
</dbReference>
<dbReference type="GO" id="GO:0046081">
    <property type="term" value="P:dUTP catabolic process"/>
    <property type="evidence" value="ECO:0007669"/>
    <property type="project" value="TreeGrafter"/>
</dbReference>
<dbReference type="GO" id="GO:0046047">
    <property type="term" value="P:TTP catabolic process"/>
    <property type="evidence" value="ECO:0007669"/>
    <property type="project" value="TreeGrafter"/>
</dbReference>
<dbReference type="GO" id="GO:0046061">
    <property type="term" value="P:dATP catabolic process"/>
    <property type="evidence" value="ECO:0007669"/>
    <property type="project" value="TreeGrafter"/>
</dbReference>
<dbReference type="Pfam" id="PF03819">
    <property type="entry name" value="MazG"/>
    <property type="match status" value="2"/>
</dbReference>
<dbReference type="RefSeq" id="WP_237113296.1">
    <property type="nucleotide sequence ID" value="NZ_CP013189.1"/>
</dbReference>
<dbReference type="SUPFAM" id="SSF101386">
    <property type="entry name" value="all-alpha NTP pyrophosphatases"/>
    <property type="match status" value="2"/>
</dbReference>
<evidence type="ECO:0000256" key="1">
    <source>
        <dbReference type="ARBA" id="ARBA00052141"/>
    </source>
</evidence>
<dbReference type="CDD" id="cd11528">
    <property type="entry name" value="NTP-PPase_MazG_Nterm"/>
    <property type="match status" value="1"/>
</dbReference>
<dbReference type="FunFam" id="1.10.287.1080:FF:000003">
    <property type="entry name" value="Nucleoside triphosphate pyrophosphohydrolase"/>
    <property type="match status" value="1"/>
</dbReference>
<evidence type="ECO:0000256" key="3">
    <source>
        <dbReference type="ARBA" id="ARBA00066372"/>
    </source>
</evidence>
<reference evidence="6 7" key="1">
    <citation type="submission" date="2015-11" db="EMBL/GenBank/DDBJ databases">
        <authorList>
            <person name="Zhang Y."/>
            <person name="Guo Z."/>
        </authorList>
    </citation>
    <scope>NUCLEOTIDE SEQUENCE [LARGE SCALE GENOMIC DNA]</scope>
    <source>
        <strain evidence="6 7">KCTC 32221</strain>
    </source>
</reference>
<dbReference type="NCBIfam" id="TIGR00444">
    <property type="entry name" value="mazG"/>
    <property type="match status" value="1"/>
</dbReference>
<dbReference type="Proteomes" id="UP000065641">
    <property type="component" value="Chromosome"/>
</dbReference>
<comment type="catalytic activity">
    <reaction evidence="1">
        <text>ATP + H2O = AMP + diphosphate + H(+)</text>
        <dbReference type="Rhea" id="RHEA:14245"/>
        <dbReference type="ChEBI" id="CHEBI:15377"/>
        <dbReference type="ChEBI" id="CHEBI:15378"/>
        <dbReference type="ChEBI" id="CHEBI:30616"/>
        <dbReference type="ChEBI" id="CHEBI:33019"/>
        <dbReference type="ChEBI" id="CHEBI:456215"/>
        <dbReference type="EC" id="3.6.1.8"/>
    </reaction>
</comment>
<dbReference type="GO" id="GO:0006203">
    <property type="term" value="P:dGTP catabolic process"/>
    <property type="evidence" value="ECO:0007669"/>
    <property type="project" value="TreeGrafter"/>
</dbReference>
<evidence type="ECO:0000313" key="6">
    <source>
        <dbReference type="EMBL" id="ALO46242.1"/>
    </source>
</evidence>
<evidence type="ECO:0000256" key="4">
    <source>
        <dbReference type="ARBA" id="ARBA00074799"/>
    </source>
</evidence>
<dbReference type="STRING" id="1249552.PS2015_1589"/>
<dbReference type="InterPro" id="IPR048015">
    <property type="entry name" value="NTP-PPase_MazG-like_N"/>
</dbReference>
<proteinExistence type="inferred from homology"/>
<dbReference type="GO" id="GO:0047693">
    <property type="term" value="F:ATP diphosphatase activity"/>
    <property type="evidence" value="ECO:0007669"/>
    <property type="project" value="UniProtKB-EC"/>
</dbReference>
<dbReference type="EMBL" id="CP013189">
    <property type="protein sequence ID" value="ALO46242.1"/>
    <property type="molecule type" value="Genomic_DNA"/>
</dbReference>
<organism evidence="6 7">
    <name type="scientific">Pseudohongiella spirulinae</name>
    <dbReference type="NCBI Taxonomy" id="1249552"/>
    <lineage>
        <taxon>Bacteria</taxon>
        <taxon>Pseudomonadati</taxon>
        <taxon>Pseudomonadota</taxon>
        <taxon>Gammaproteobacteria</taxon>
        <taxon>Pseudomonadales</taxon>
        <taxon>Pseudohongiellaceae</taxon>
        <taxon>Pseudohongiella</taxon>
    </lineage>
</organism>
<dbReference type="KEGG" id="pspi:PS2015_1589"/>
<dbReference type="GO" id="GO:0046076">
    <property type="term" value="P:dTTP catabolic process"/>
    <property type="evidence" value="ECO:0007669"/>
    <property type="project" value="TreeGrafter"/>
</dbReference>
<dbReference type="PANTHER" id="PTHR30522">
    <property type="entry name" value="NUCLEOSIDE TRIPHOSPHATE PYROPHOSPHOHYDROLASE"/>
    <property type="match status" value="1"/>
</dbReference>
<dbReference type="InterPro" id="IPR011551">
    <property type="entry name" value="NTP_PyrPHydrolase_MazG"/>
</dbReference>
<keyword evidence="6" id="KW-0378">Hydrolase</keyword>
<accession>A0A0S2KE39</accession>
<dbReference type="InterPro" id="IPR048011">
    <property type="entry name" value="NTP-PPase_MazG-like_C"/>
</dbReference>
<name>A0A0S2KE39_9GAMM</name>
<dbReference type="NCBIfam" id="NF007113">
    <property type="entry name" value="PRK09562.1"/>
    <property type="match status" value="1"/>
</dbReference>
<feature type="domain" description="NTP pyrophosphohydrolase MazG-like" evidence="5">
    <location>
        <begin position="34"/>
        <end position="107"/>
    </location>
</feature>
<evidence type="ECO:0000256" key="2">
    <source>
        <dbReference type="ARBA" id="ARBA00061115"/>
    </source>
</evidence>
<dbReference type="GO" id="GO:0006950">
    <property type="term" value="P:response to stress"/>
    <property type="evidence" value="ECO:0007669"/>
    <property type="project" value="UniProtKB-ARBA"/>
</dbReference>
<feature type="domain" description="NTP pyrophosphohydrolase MazG-like" evidence="5">
    <location>
        <begin position="182"/>
        <end position="242"/>
    </location>
</feature>
<dbReference type="InterPro" id="IPR004518">
    <property type="entry name" value="MazG-like_dom"/>
</dbReference>
<dbReference type="PATRIC" id="fig|1249552.3.peg.1595"/>
<comment type="similarity">
    <text evidence="2">Belongs to the nucleoside triphosphate pyrophosphohydrolase family.</text>
</comment>
<dbReference type="CDD" id="cd11529">
    <property type="entry name" value="NTP-PPase_MazG_Cterm"/>
    <property type="match status" value="1"/>
</dbReference>
<gene>
    <name evidence="6" type="ORF">PS2015_1589</name>
</gene>